<evidence type="ECO:0008006" key="6">
    <source>
        <dbReference type="Google" id="ProtNLM"/>
    </source>
</evidence>
<dbReference type="GO" id="GO:0016020">
    <property type="term" value="C:membrane"/>
    <property type="evidence" value="ECO:0007669"/>
    <property type="project" value="TreeGrafter"/>
</dbReference>
<dbReference type="InterPro" id="IPR000648">
    <property type="entry name" value="Oxysterol-bd"/>
</dbReference>
<gene>
    <name evidence="4" type="ORF">AQUCO_01800107v1</name>
</gene>
<dbReference type="Proteomes" id="UP000230069">
    <property type="component" value="Unassembled WGS sequence"/>
</dbReference>
<dbReference type="GO" id="GO:0032934">
    <property type="term" value="F:sterol binding"/>
    <property type="evidence" value="ECO:0007669"/>
    <property type="project" value="TreeGrafter"/>
</dbReference>
<comment type="similarity">
    <text evidence="2">Belongs to the OSBP family.</text>
</comment>
<dbReference type="AlphaFoldDB" id="A0A2G5DK26"/>
<comment type="function">
    <text evidence="1">May be involved in the transport of sterols.</text>
</comment>
<keyword evidence="5" id="KW-1185">Reference proteome</keyword>
<dbReference type="OrthoDB" id="14833at2759"/>
<dbReference type="Gene3D" id="3.30.70.3490">
    <property type="match status" value="1"/>
</dbReference>
<dbReference type="Pfam" id="PF01237">
    <property type="entry name" value="Oxysterol_BP"/>
    <property type="match status" value="1"/>
</dbReference>
<evidence type="ECO:0000256" key="2">
    <source>
        <dbReference type="ARBA" id="ARBA00008842"/>
    </source>
</evidence>
<organism evidence="4 5">
    <name type="scientific">Aquilegia coerulea</name>
    <name type="common">Rocky mountain columbine</name>
    <dbReference type="NCBI Taxonomy" id="218851"/>
    <lineage>
        <taxon>Eukaryota</taxon>
        <taxon>Viridiplantae</taxon>
        <taxon>Streptophyta</taxon>
        <taxon>Embryophyta</taxon>
        <taxon>Tracheophyta</taxon>
        <taxon>Spermatophyta</taxon>
        <taxon>Magnoliopsida</taxon>
        <taxon>Ranunculales</taxon>
        <taxon>Ranunculaceae</taxon>
        <taxon>Thalictroideae</taxon>
        <taxon>Aquilegia</taxon>
    </lineage>
</organism>
<protein>
    <recommendedName>
        <fullName evidence="6">Oxysterol-binding protein</fullName>
    </recommendedName>
</protein>
<dbReference type="EMBL" id="KZ305035">
    <property type="protein sequence ID" value="PIA43832.1"/>
    <property type="molecule type" value="Genomic_DNA"/>
</dbReference>
<dbReference type="PANTHER" id="PTHR10972">
    <property type="entry name" value="OXYSTEROL-BINDING PROTEIN-RELATED"/>
    <property type="match status" value="1"/>
</dbReference>
<dbReference type="PANTHER" id="PTHR10972:SF102">
    <property type="entry name" value="OXYSTEROL-BINDING PROTEIN"/>
    <property type="match status" value="1"/>
</dbReference>
<keyword evidence="3" id="KW-0445">Lipid transport</keyword>
<proteinExistence type="inferred from homology"/>
<dbReference type="GO" id="GO:0005829">
    <property type="term" value="C:cytosol"/>
    <property type="evidence" value="ECO:0007669"/>
    <property type="project" value="TreeGrafter"/>
</dbReference>
<sequence>MLSKCIDGKSPLERFAAVVGWSISTNRPAIFGVAPFNPILGETHHVSRGSLNVMLEQVIQLSSIKQLHCDIENVENSVLILKINHKCYNGTLASIFLSHICIGTSVEAVVYGKRKLKLSRYNENYVMNAPKLLIRFFPVPSADWVGNVTIRCKETGLEAELCYKGPSLLGFRGNNKSIKGKIFESSTSKTLFEISGHWDRTVLIKDVTDGKTTIIHDAKKTITKLNAPLVKDPKGLCSNESAVVWGEVSEAILRKDWEKARGAKNAVEEKERKLRREREGKGETWIPNHFTLFYTKEEGWDCTPKQTLVPPAPIVAPF</sequence>
<dbReference type="GO" id="GO:0006869">
    <property type="term" value="P:lipid transport"/>
    <property type="evidence" value="ECO:0007669"/>
    <property type="project" value="UniProtKB-KW"/>
</dbReference>
<keyword evidence="3" id="KW-0813">Transport</keyword>
<dbReference type="STRING" id="218851.A0A2G5DK26"/>
<name>A0A2G5DK26_AQUCA</name>
<evidence type="ECO:0000256" key="3">
    <source>
        <dbReference type="ARBA" id="ARBA00023055"/>
    </source>
</evidence>
<accession>A0A2G5DK26</accession>
<dbReference type="Gene3D" id="2.40.160.120">
    <property type="match status" value="1"/>
</dbReference>
<evidence type="ECO:0000313" key="4">
    <source>
        <dbReference type="EMBL" id="PIA43832.1"/>
    </source>
</evidence>
<dbReference type="FunFam" id="3.30.70.3490:FF:000007">
    <property type="entry name" value="Oxysterol-binding protein-related protein 4B"/>
    <property type="match status" value="1"/>
</dbReference>
<reference evidence="4 5" key="1">
    <citation type="submission" date="2017-09" db="EMBL/GenBank/DDBJ databases">
        <title>WGS assembly of Aquilegia coerulea Goldsmith.</title>
        <authorList>
            <person name="Hodges S."/>
            <person name="Kramer E."/>
            <person name="Nordborg M."/>
            <person name="Tomkins J."/>
            <person name="Borevitz J."/>
            <person name="Derieg N."/>
            <person name="Yan J."/>
            <person name="Mihaltcheva S."/>
            <person name="Hayes R.D."/>
            <person name="Rokhsar D."/>
        </authorList>
    </citation>
    <scope>NUCLEOTIDE SEQUENCE [LARGE SCALE GENOMIC DNA]</scope>
    <source>
        <strain evidence="5">cv. Goldsmith</strain>
    </source>
</reference>
<dbReference type="InterPro" id="IPR037239">
    <property type="entry name" value="OSBP_sf"/>
</dbReference>
<dbReference type="SUPFAM" id="SSF144000">
    <property type="entry name" value="Oxysterol-binding protein-like"/>
    <property type="match status" value="1"/>
</dbReference>
<evidence type="ECO:0000313" key="5">
    <source>
        <dbReference type="Proteomes" id="UP000230069"/>
    </source>
</evidence>
<dbReference type="FunFam" id="2.40.160.120:FF:000011">
    <property type="entry name" value="Oxysterol-binding protein-related protein 4C"/>
    <property type="match status" value="1"/>
</dbReference>
<dbReference type="FunCoup" id="A0A2G5DK26">
    <property type="interactions" value="1634"/>
</dbReference>
<dbReference type="InParanoid" id="A0A2G5DK26"/>
<evidence type="ECO:0000256" key="1">
    <source>
        <dbReference type="ARBA" id="ARBA00003361"/>
    </source>
</evidence>